<feature type="region of interest" description="Disordered" evidence="5">
    <location>
        <begin position="212"/>
        <end position="255"/>
    </location>
</feature>
<name>A0AAD9NSW5_RIDPI</name>
<evidence type="ECO:0000256" key="5">
    <source>
        <dbReference type="SAM" id="MobiDB-lite"/>
    </source>
</evidence>
<dbReference type="Pfam" id="PF00130">
    <property type="entry name" value="C1_1"/>
    <property type="match status" value="1"/>
</dbReference>
<dbReference type="Proteomes" id="UP001209878">
    <property type="component" value="Unassembled WGS sequence"/>
</dbReference>
<keyword evidence="1" id="KW-0343">GTPase activation</keyword>
<dbReference type="PROSITE" id="PS50001">
    <property type="entry name" value="SH2"/>
    <property type="match status" value="1"/>
</dbReference>
<feature type="domain" description="Rho-GAP" evidence="8">
    <location>
        <begin position="392"/>
        <end position="593"/>
    </location>
</feature>
<sequence length="596" mass="66389">MTRSYRSLCGSPTYITCSNKHQSQRELSAKERYHGAISRENADFLLTIGGEGSYLIRESLRAPGQFTLAIRFEGITKNFKLYYDGQHYVGEKRFDTVQDLVADGLITFYLESKAADYIAALSSQSNYAESPYVAYNTHKKCCLVPRSKSGGSTGVTRSRNPSSGSGGSLGNRASLPVEGRVSKFSDSRHNVTIVSAPATIITPALSQTVLEQPAEGSTVIPDGCRRKSSTSSVPELPPGDRATAVTAPAPQLPPRVLDYKKPHSFKMLEEPDLFPPCQPVDSSTSSPSLNMHVVVSAASEHDKAVPHNFKASSVTWCTDYLQVMGCEKPHNFKQHTFRGPHWCDFCANFLWGLIAQGVKCQDCGFNAHKKCSEKVPNDCMPDMKYVKRMFGVDLTTLVKAQNTLIPIVVNMCIQEIEARVRVLSTSVEYGVEYEVEYELSTVLSTSVEYNCLDSEGLYRVAGFHDDVEAIRMSFDKDGELTDISTDRYDDINTIASVLKLYLRLLPIPLITFDLYHKVIDVITHFHTLKYLIAHLYRVTEQKQVNMMSPENLATVFAPTILRSPETDPLTSLTAVKYERELVDLIIIHQNILFDSP</sequence>
<keyword evidence="4" id="KW-0727">SH2 domain</keyword>
<evidence type="ECO:0000259" key="8">
    <source>
        <dbReference type="PROSITE" id="PS50238"/>
    </source>
</evidence>
<dbReference type="InterPro" id="IPR008936">
    <property type="entry name" value="Rho_GTPase_activation_prot"/>
</dbReference>
<dbReference type="InterPro" id="IPR051854">
    <property type="entry name" value="Rho-type_GAP"/>
</dbReference>
<dbReference type="InterPro" id="IPR020454">
    <property type="entry name" value="DAG/PE-bd"/>
</dbReference>
<keyword evidence="3" id="KW-0862">Zinc</keyword>
<evidence type="ECO:0000313" key="9">
    <source>
        <dbReference type="EMBL" id="KAK2181210.1"/>
    </source>
</evidence>
<evidence type="ECO:0000259" key="7">
    <source>
        <dbReference type="PROSITE" id="PS50081"/>
    </source>
</evidence>
<dbReference type="InterPro" id="IPR002219">
    <property type="entry name" value="PKC_DAG/PE"/>
</dbReference>
<evidence type="ECO:0008006" key="11">
    <source>
        <dbReference type="Google" id="ProtNLM"/>
    </source>
</evidence>
<comment type="caution">
    <text evidence="9">The sequence shown here is derived from an EMBL/GenBank/DDBJ whole genome shotgun (WGS) entry which is preliminary data.</text>
</comment>
<dbReference type="Pfam" id="PF00620">
    <property type="entry name" value="RhoGAP"/>
    <property type="match status" value="2"/>
</dbReference>
<dbReference type="SUPFAM" id="SSF57889">
    <property type="entry name" value="Cysteine-rich domain"/>
    <property type="match status" value="1"/>
</dbReference>
<feature type="domain" description="Phorbol-ester/DAG-type" evidence="7">
    <location>
        <begin position="329"/>
        <end position="379"/>
    </location>
</feature>
<dbReference type="Gene3D" id="3.30.505.10">
    <property type="entry name" value="SH2 domain"/>
    <property type="match status" value="1"/>
</dbReference>
<dbReference type="PANTHER" id="PTHR46075">
    <property type="entry name" value="CHIMERIN FAMILY MEMBER"/>
    <property type="match status" value="1"/>
</dbReference>
<dbReference type="PROSITE" id="PS00479">
    <property type="entry name" value="ZF_DAG_PE_1"/>
    <property type="match status" value="1"/>
</dbReference>
<reference evidence="9" key="1">
    <citation type="journal article" date="2023" name="Mol. Biol. Evol.">
        <title>Third-Generation Sequencing Reveals the Adaptive Role of the Epigenome in Three Deep-Sea Polychaetes.</title>
        <authorList>
            <person name="Perez M."/>
            <person name="Aroh O."/>
            <person name="Sun Y."/>
            <person name="Lan Y."/>
            <person name="Juniper S.K."/>
            <person name="Young C.R."/>
            <person name="Angers B."/>
            <person name="Qian P.Y."/>
        </authorList>
    </citation>
    <scope>NUCLEOTIDE SEQUENCE</scope>
    <source>
        <strain evidence="9">R07B-5</strain>
    </source>
</reference>
<evidence type="ECO:0000256" key="2">
    <source>
        <dbReference type="ARBA" id="ARBA00022723"/>
    </source>
</evidence>
<dbReference type="Gene3D" id="3.30.60.20">
    <property type="match status" value="1"/>
</dbReference>
<evidence type="ECO:0000313" key="10">
    <source>
        <dbReference type="Proteomes" id="UP001209878"/>
    </source>
</evidence>
<evidence type="ECO:0000256" key="3">
    <source>
        <dbReference type="ARBA" id="ARBA00022833"/>
    </source>
</evidence>
<keyword evidence="10" id="KW-1185">Reference proteome</keyword>
<dbReference type="SUPFAM" id="SSF55550">
    <property type="entry name" value="SH2 domain"/>
    <property type="match status" value="1"/>
</dbReference>
<keyword evidence="2" id="KW-0479">Metal-binding</keyword>
<dbReference type="SMART" id="SM00252">
    <property type="entry name" value="SH2"/>
    <property type="match status" value="1"/>
</dbReference>
<dbReference type="Gene3D" id="1.10.555.10">
    <property type="entry name" value="Rho GTPase activation protein"/>
    <property type="match status" value="1"/>
</dbReference>
<dbReference type="AlphaFoldDB" id="A0AAD9NSW5"/>
<evidence type="ECO:0000256" key="1">
    <source>
        <dbReference type="ARBA" id="ARBA00022468"/>
    </source>
</evidence>
<gene>
    <name evidence="9" type="ORF">NP493_406g00006</name>
</gene>
<dbReference type="PROSITE" id="PS50238">
    <property type="entry name" value="RHOGAP"/>
    <property type="match status" value="1"/>
</dbReference>
<dbReference type="SUPFAM" id="SSF48350">
    <property type="entry name" value="GTPase activation domain, GAP"/>
    <property type="match status" value="1"/>
</dbReference>
<dbReference type="GO" id="GO:0005096">
    <property type="term" value="F:GTPase activator activity"/>
    <property type="evidence" value="ECO:0007669"/>
    <property type="project" value="UniProtKB-KW"/>
</dbReference>
<dbReference type="GO" id="GO:0007165">
    <property type="term" value="P:signal transduction"/>
    <property type="evidence" value="ECO:0007669"/>
    <property type="project" value="InterPro"/>
</dbReference>
<feature type="region of interest" description="Disordered" evidence="5">
    <location>
        <begin position="148"/>
        <end position="176"/>
    </location>
</feature>
<dbReference type="EMBL" id="JAODUO010000406">
    <property type="protein sequence ID" value="KAK2181210.1"/>
    <property type="molecule type" value="Genomic_DNA"/>
</dbReference>
<dbReference type="InterPro" id="IPR000198">
    <property type="entry name" value="RhoGAP_dom"/>
</dbReference>
<dbReference type="InterPro" id="IPR036860">
    <property type="entry name" value="SH2_dom_sf"/>
</dbReference>
<dbReference type="GO" id="GO:0046872">
    <property type="term" value="F:metal ion binding"/>
    <property type="evidence" value="ECO:0007669"/>
    <property type="project" value="UniProtKB-KW"/>
</dbReference>
<dbReference type="InterPro" id="IPR000980">
    <property type="entry name" value="SH2"/>
</dbReference>
<proteinExistence type="predicted"/>
<dbReference type="SMART" id="SM00109">
    <property type="entry name" value="C1"/>
    <property type="match status" value="1"/>
</dbReference>
<dbReference type="InterPro" id="IPR046349">
    <property type="entry name" value="C1-like_sf"/>
</dbReference>
<dbReference type="FunFam" id="3.30.505.10:FF:000019">
    <property type="entry name" value="Chimaerin"/>
    <property type="match status" value="1"/>
</dbReference>
<dbReference type="PANTHER" id="PTHR46075:SF2">
    <property type="entry name" value="RHO GTPASE ACTIVATING PROTEIN AT 5A, ISOFORM A"/>
    <property type="match status" value="1"/>
</dbReference>
<organism evidence="9 10">
    <name type="scientific">Ridgeia piscesae</name>
    <name type="common">Tubeworm</name>
    <dbReference type="NCBI Taxonomy" id="27915"/>
    <lineage>
        <taxon>Eukaryota</taxon>
        <taxon>Metazoa</taxon>
        <taxon>Spiralia</taxon>
        <taxon>Lophotrochozoa</taxon>
        <taxon>Annelida</taxon>
        <taxon>Polychaeta</taxon>
        <taxon>Sedentaria</taxon>
        <taxon>Canalipalpata</taxon>
        <taxon>Sabellida</taxon>
        <taxon>Siboglinidae</taxon>
        <taxon>Ridgeia</taxon>
    </lineage>
</organism>
<dbReference type="PROSITE" id="PS50081">
    <property type="entry name" value="ZF_DAG_PE_2"/>
    <property type="match status" value="1"/>
</dbReference>
<evidence type="ECO:0000256" key="4">
    <source>
        <dbReference type="PROSITE-ProRule" id="PRU00191"/>
    </source>
</evidence>
<evidence type="ECO:0000259" key="6">
    <source>
        <dbReference type="PROSITE" id="PS50001"/>
    </source>
</evidence>
<accession>A0AAD9NSW5</accession>
<dbReference type="PRINTS" id="PR00008">
    <property type="entry name" value="DAGPEDOMAIN"/>
</dbReference>
<dbReference type="SMART" id="SM00324">
    <property type="entry name" value="RhoGAP"/>
    <property type="match status" value="1"/>
</dbReference>
<dbReference type="CDD" id="cd20806">
    <property type="entry name" value="C1_CHN"/>
    <property type="match status" value="1"/>
</dbReference>
<protein>
    <recommendedName>
        <fullName evidence="11">N-chimaerin</fullName>
    </recommendedName>
</protein>
<dbReference type="Pfam" id="PF00017">
    <property type="entry name" value="SH2"/>
    <property type="match status" value="1"/>
</dbReference>
<dbReference type="FunFam" id="3.30.60.20:FF:000025">
    <property type="entry name" value="Chimaerin"/>
    <property type="match status" value="1"/>
</dbReference>
<feature type="domain" description="SH2" evidence="6">
    <location>
        <begin position="32"/>
        <end position="101"/>
    </location>
</feature>